<dbReference type="OrthoDB" id="73901at2759"/>
<comment type="caution">
    <text evidence="3">The sequence shown here is derived from an EMBL/GenBank/DDBJ whole genome shotgun (WGS) entry which is preliminary data.</text>
</comment>
<evidence type="ECO:0000256" key="2">
    <source>
        <dbReference type="SAM" id="Phobius"/>
    </source>
</evidence>
<reference evidence="3" key="1">
    <citation type="submission" date="2020-11" db="EMBL/GenBank/DDBJ databases">
        <authorList>
            <consortium name="DOE Joint Genome Institute"/>
            <person name="Ahrendt S."/>
            <person name="Riley R."/>
            <person name="Andreopoulos W."/>
            <person name="Labutti K."/>
            <person name="Pangilinan J."/>
            <person name="Ruiz-Duenas F.J."/>
            <person name="Barrasa J.M."/>
            <person name="Sanchez-Garcia M."/>
            <person name="Camarero S."/>
            <person name="Miyauchi S."/>
            <person name="Serrano A."/>
            <person name="Linde D."/>
            <person name="Babiker R."/>
            <person name="Drula E."/>
            <person name="Ayuso-Fernandez I."/>
            <person name="Pacheco R."/>
            <person name="Padilla G."/>
            <person name="Ferreira P."/>
            <person name="Barriuso J."/>
            <person name="Kellner H."/>
            <person name="Castanera R."/>
            <person name="Alfaro M."/>
            <person name="Ramirez L."/>
            <person name="Pisabarro A.G."/>
            <person name="Kuo A."/>
            <person name="Tritt A."/>
            <person name="Lipzen A."/>
            <person name="He G."/>
            <person name="Yan M."/>
            <person name="Ng V."/>
            <person name="Cullen D."/>
            <person name="Martin F."/>
            <person name="Rosso M.-N."/>
            <person name="Henrissat B."/>
            <person name="Hibbett D."/>
            <person name="Martinez A.T."/>
            <person name="Grigoriev I.V."/>
        </authorList>
    </citation>
    <scope>NUCLEOTIDE SEQUENCE</scope>
    <source>
        <strain evidence="3">CIRM-BRFM 674</strain>
    </source>
</reference>
<dbReference type="AlphaFoldDB" id="A0A9P5ZHE9"/>
<keyword evidence="4" id="KW-1185">Reference proteome</keyword>
<dbReference type="EMBL" id="MU155130">
    <property type="protein sequence ID" value="KAF9486479.1"/>
    <property type="molecule type" value="Genomic_DNA"/>
</dbReference>
<keyword evidence="2" id="KW-0472">Membrane</keyword>
<name>A0A9P5ZHE9_9AGAR</name>
<gene>
    <name evidence="3" type="ORF">BDN70DRAFT_794205</name>
</gene>
<protein>
    <submittedName>
        <fullName evidence="3">Copper transporter</fullName>
    </submittedName>
</protein>
<sequence>MSFNSHLDLHWSFNGEHILLPSLVLHSLGTFLAACIIIVFVCVLERLFTFLLNKEWAPRRLGRSRLPIALWRTGLYSVATFLRLCYMLVAMSCHLGLIFAIVITLSTAQFVIELQKKPKSATSRNIYDAAHTYHSASQPLLRQEECDYYPPKTVQTRPRSKSKPDSIFIHPTESNIARADAVALELGLGGDTELVKGYSYTKEEPAWEIGKGKDLAREILQGSRKSSSPTHQPFLINDDDSDSD</sequence>
<evidence type="ECO:0000313" key="4">
    <source>
        <dbReference type="Proteomes" id="UP000807469"/>
    </source>
</evidence>
<accession>A0A9P5ZHE9</accession>
<proteinExistence type="predicted"/>
<feature type="region of interest" description="Disordered" evidence="1">
    <location>
        <begin position="221"/>
        <end position="244"/>
    </location>
</feature>
<feature type="transmembrane region" description="Helical" evidence="2">
    <location>
        <begin position="20"/>
        <end position="48"/>
    </location>
</feature>
<evidence type="ECO:0000313" key="3">
    <source>
        <dbReference type="EMBL" id="KAF9486479.1"/>
    </source>
</evidence>
<feature type="transmembrane region" description="Helical" evidence="2">
    <location>
        <begin position="95"/>
        <end position="114"/>
    </location>
</feature>
<keyword evidence="2" id="KW-1133">Transmembrane helix</keyword>
<dbReference type="Proteomes" id="UP000807469">
    <property type="component" value="Unassembled WGS sequence"/>
</dbReference>
<evidence type="ECO:0000256" key="1">
    <source>
        <dbReference type="SAM" id="MobiDB-lite"/>
    </source>
</evidence>
<keyword evidence="2" id="KW-0812">Transmembrane</keyword>
<feature type="transmembrane region" description="Helical" evidence="2">
    <location>
        <begin position="69"/>
        <end position="89"/>
    </location>
</feature>
<organism evidence="3 4">
    <name type="scientific">Pholiota conissans</name>
    <dbReference type="NCBI Taxonomy" id="109636"/>
    <lineage>
        <taxon>Eukaryota</taxon>
        <taxon>Fungi</taxon>
        <taxon>Dikarya</taxon>
        <taxon>Basidiomycota</taxon>
        <taxon>Agaricomycotina</taxon>
        <taxon>Agaricomycetes</taxon>
        <taxon>Agaricomycetidae</taxon>
        <taxon>Agaricales</taxon>
        <taxon>Agaricineae</taxon>
        <taxon>Strophariaceae</taxon>
        <taxon>Pholiota</taxon>
    </lineage>
</organism>